<protein>
    <submittedName>
        <fullName evidence="1">Thioredoxin-related protein</fullName>
    </submittedName>
</protein>
<dbReference type="InterPro" id="IPR036249">
    <property type="entry name" value="Thioredoxin-like_sf"/>
</dbReference>
<dbReference type="CDD" id="cd02947">
    <property type="entry name" value="TRX_family"/>
    <property type="match status" value="1"/>
</dbReference>
<dbReference type="RefSeq" id="WP_246335500.1">
    <property type="nucleotide sequence ID" value="NZ_BAAAOV010000015.1"/>
</dbReference>
<dbReference type="EMBL" id="JACGWX010000002">
    <property type="protein sequence ID" value="MBA8847626.1"/>
    <property type="molecule type" value="Genomic_DNA"/>
</dbReference>
<gene>
    <name evidence="1" type="ORF">FHX53_001211</name>
</gene>
<comment type="caution">
    <text evidence="1">The sequence shown here is derived from an EMBL/GenBank/DDBJ whole genome shotgun (WGS) entry which is preliminary data.</text>
</comment>
<dbReference type="Gene3D" id="3.40.30.10">
    <property type="entry name" value="Glutaredoxin"/>
    <property type="match status" value="1"/>
</dbReference>
<dbReference type="AlphaFoldDB" id="A0A839E8M2"/>
<proteinExistence type="predicted"/>
<sequence>MDSPALLAIAALVISATAIGLVIRARSGRIVVADRSEAADARLAVPGAEVTLLQLSSPVCSACAVMRRVGEELVAGEHGLARRELDITEHPELASAHNVLSTPTTLLVDAAGVVRGRIVGAAKPAEVRAAVRSVRESIGASA</sequence>
<accession>A0A839E8M2</accession>
<dbReference type="Proteomes" id="UP000585905">
    <property type="component" value="Unassembled WGS sequence"/>
</dbReference>
<evidence type="ECO:0000313" key="1">
    <source>
        <dbReference type="EMBL" id="MBA8847626.1"/>
    </source>
</evidence>
<keyword evidence="2" id="KW-1185">Reference proteome</keyword>
<reference evidence="1 2" key="1">
    <citation type="submission" date="2020-07" db="EMBL/GenBank/DDBJ databases">
        <title>Sequencing the genomes of 1000 actinobacteria strains.</title>
        <authorList>
            <person name="Klenk H.-P."/>
        </authorList>
    </citation>
    <scope>NUCLEOTIDE SEQUENCE [LARGE SCALE GENOMIC DNA]</scope>
    <source>
        <strain evidence="1 2">DSM 19663</strain>
    </source>
</reference>
<name>A0A839E8M2_9MICO</name>
<dbReference type="SUPFAM" id="SSF52833">
    <property type="entry name" value="Thioredoxin-like"/>
    <property type="match status" value="1"/>
</dbReference>
<organism evidence="1 2">
    <name type="scientific">Microcella alkalica</name>
    <dbReference type="NCBI Taxonomy" id="355930"/>
    <lineage>
        <taxon>Bacteria</taxon>
        <taxon>Bacillati</taxon>
        <taxon>Actinomycetota</taxon>
        <taxon>Actinomycetes</taxon>
        <taxon>Micrococcales</taxon>
        <taxon>Microbacteriaceae</taxon>
        <taxon>Microcella</taxon>
    </lineage>
</organism>
<evidence type="ECO:0000313" key="2">
    <source>
        <dbReference type="Proteomes" id="UP000585905"/>
    </source>
</evidence>